<reference evidence="3 4" key="1">
    <citation type="submission" date="2024-06" db="EMBL/GenBank/DDBJ databases">
        <title>Flavobacterium spp. isolated from glacier.</title>
        <authorList>
            <person name="Han D."/>
        </authorList>
    </citation>
    <scope>NUCLEOTIDE SEQUENCE [LARGE SCALE GENOMIC DNA]</scope>
    <source>
        <strain evidence="3 4">LB3P45</strain>
    </source>
</reference>
<dbReference type="InterPro" id="IPR050879">
    <property type="entry name" value="Acyltransferase_3"/>
</dbReference>
<keyword evidence="1" id="KW-0472">Membrane</keyword>
<organism evidence="3 4">
    <name type="scientific">Flavobacterium fructosi</name>
    <dbReference type="NCBI Taxonomy" id="3230416"/>
    <lineage>
        <taxon>Bacteria</taxon>
        <taxon>Pseudomonadati</taxon>
        <taxon>Bacteroidota</taxon>
        <taxon>Flavobacteriia</taxon>
        <taxon>Flavobacteriales</taxon>
        <taxon>Flavobacteriaceae</taxon>
        <taxon>Flavobacterium</taxon>
    </lineage>
</organism>
<feature type="domain" description="Acyltransferase 3" evidence="2">
    <location>
        <begin position="6"/>
        <end position="331"/>
    </location>
</feature>
<accession>A0ABW6HI43</accession>
<keyword evidence="3" id="KW-0012">Acyltransferase</keyword>
<dbReference type="InterPro" id="IPR002656">
    <property type="entry name" value="Acyl_transf_3_dom"/>
</dbReference>
<feature type="transmembrane region" description="Helical" evidence="1">
    <location>
        <begin position="241"/>
        <end position="258"/>
    </location>
</feature>
<dbReference type="GO" id="GO:0016746">
    <property type="term" value="F:acyltransferase activity"/>
    <property type="evidence" value="ECO:0007669"/>
    <property type="project" value="UniProtKB-KW"/>
</dbReference>
<feature type="transmembrane region" description="Helical" evidence="1">
    <location>
        <begin position="78"/>
        <end position="98"/>
    </location>
</feature>
<dbReference type="Pfam" id="PF01757">
    <property type="entry name" value="Acyl_transf_3"/>
    <property type="match status" value="1"/>
</dbReference>
<keyword evidence="1" id="KW-1133">Transmembrane helix</keyword>
<dbReference type="PANTHER" id="PTHR23028:SF53">
    <property type="entry name" value="ACYL_TRANSF_3 DOMAIN-CONTAINING PROTEIN"/>
    <property type="match status" value="1"/>
</dbReference>
<name>A0ABW6HI43_9FLAO</name>
<proteinExistence type="predicted"/>
<keyword evidence="1" id="KW-0812">Transmembrane</keyword>
<dbReference type="PANTHER" id="PTHR23028">
    <property type="entry name" value="ACETYLTRANSFERASE"/>
    <property type="match status" value="1"/>
</dbReference>
<feature type="transmembrane region" description="Helical" evidence="1">
    <location>
        <begin position="210"/>
        <end position="235"/>
    </location>
</feature>
<dbReference type="EMBL" id="JBHZQA010000001">
    <property type="protein sequence ID" value="MFE3846690.1"/>
    <property type="molecule type" value="Genomic_DNA"/>
</dbReference>
<dbReference type="RefSeq" id="WP_379856549.1">
    <property type="nucleotide sequence ID" value="NZ_JBHZQA010000001.1"/>
</dbReference>
<evidence type="ECO:0000313" key="3">
    <source>
        <dbReference type="EMBL" id="MFE3846690.1"/>
    </source>
</evidence>
<feature type="transmembrane region" description="Helical" evidence="1">
    <location>
        <begin position="161"/>
        <end position="178"/>
    </location>
</feature>
<feature type="transmembrane region" description="Helical" evidence="1">
    <location>
        <begin position="317"/>
        <end position="338"/>
    </location>
</feature>
<evidence type="ECO:0000313" key="4">
    <source>
        <dbReference type="Proteomes" id="UP001600039"/>
    </source>
</evidence>
<feature type="transmembrane region" description="Helical" evidence="1">
    <location>
        <begin position="184"/>
        <end position="203"/>
    </location>
</feature>
<comment type="caution">
    <text evidence="3">The sequence shown here is derived from an EMBL/GenBank/DDBJ whole genome shotgun (WGS) entry which is preliminary data.</text>
</comment>
<feature type="transmembrane region" description="Helical" evidence="1">
    <location>
        <begin position="38"/>
        <end position="57"/>
    </location>
</feature>
<sequence length="351" mass="41444">MKNYIPGLNGLRAIAVFLVILSHRLPVGHFFLKFPIGDYGVTLFFVLSGFLISRLLFFQIQNQSVNEISNFRILKKFILRRSLRIFPIYYLLLFFMYFTDGIIGNRFREHFSWYFFYGANYLNYTTDKWYASLAHLWSLSVEEQFYLLWPVCLVFIFKNSLLQFLGFVILLGTVYPFFFDGNAAILTVSCVNAFGIGALLAYVEIQRPDWILFFNLGLKWLFVPTLGLLLTNYLIFRIPYFSERLAISILSITLISFCRFHSKHFIVQQVLENRILEFVGLISYGIYLYHNILPKYWTWGLQQMDIKTPSSLGQFSYFEFVLQTLFLVFLSHLSWIIVEKPILKLKKYVAY</sequence>
<evidence type="ECO:0000256" key="1">
    <source>
        <dbReference type="SAM" id="Phobius"/>
    </source>
</evidence>
<evidence type="ECO:0000259" key="2">
    <source>
        <dbReference type="Pfam" id="PF01757"/>
    </source>
</evidence>
<dbReference type="EC" id="2.3.-.-" evidence="3"/>
<feature type="transmembrane region" description="Helical" evidence="1">
    <location>
        <begin position="129"/>
        <end position="149"/>
    </location>
</feature>
<dbReference type="Proteomes" id="UP001600039">
    <property type="component" value="Unassembled WGS sequence"/>
</dbReference>
<feature type="transmembrane region" description="Helical" evidence="1">
    <location>
        <begin position="12"/>
        <end position="32"/>
    </location>
</feature>
<feature type="transmembrane region" description="Helical" evidence="1">
    <location>
        <begin position="278"/>
        <end position="297"/>
    </location>
</feature>
<keyword evidence="3" id="KW-0808">Transferase</keyword>
<keyword evidence="4" id="KW-1185">Reference proteome</keyword>
<protein>
    <submittedName>
        <fullName evidence="3">Acyltransferase family protein</fullName>
        <ecNumber evidence="3">2.3.-.-</ecNumber>
    </submittedName>
</protein>
<gene>
    <name evidence="3" type="ORF">ACFX5D_01750</name>
</gene>